<dbReference type="NCBIfam" id="NF009498">
    <property type="entry name" value="PRK12858.1"/>
    <property type="match status" value="1"/>
</dbReference>
<dbReference type="GO" id="GO:2001059">
    <property type="term" value="P:D-tagatose 6-phosphate catabolic process"/>
    <property type="evidence" value="ECO:0007669"/>
    <property type="project" value="UniProtKB-UniPathway"/>
</dbReference>
<dbReference type="UniPathway" id="UPA00704">
    <property type="reaction ID" value="UER00716"/>
</dbReference>
<name>A0A381YJF0_9ZZZZ</name>
<comment type="similarity">
    <text evidence="3">Belongs to the aldolase LacD family.</text>
</comment>
<dbReference type="InterPro" id="IPR050552">
    <property type="entry name" value="LacD_aldolase"/>
</dbReference>
<organism evidence="7">
    <name type="scientific">marine metagenome</name>
    <dbReference type="NCBI Taxonomy" id="408172"/>
    <lineage>
        <taxon>unclassified sequences</taxon>
        <taxon>metagenomes</taxon>
        <taxon>ecological metagenomes</taxon>
    </lineage>
</organism>
<dbReference type="GO" id="GO:1902777">
    <property type="term" value="P:6-sulfoquinovose(1-) catabolic process"/>
    <property type="evidence" value="ECO:0007669"/>
    <property type="project" value="TreeGrafter"/>
</dbReference>
<comment type="pathway">
    <text evidence="2">Carbohydrate metabolism; D-tagatose 6-phosphate degradation; D-glyceraldehyde 3-phosphate and glycerone phosphate from D-tagatose 6-phosphate: step 2/2.</text>
</comment>
<evidence type="ECO:0000256" key="5">
    <source>
        <dbReference type="ARBA" id="ARBA00022736"/>
    </source>
</evidence>
<evidence type="ECO:0000256" key="2">
    <source>
        <dbReference type="ARBA" id="ARBA00005191"/>
    </source>
</evidence>
<dbReference type="PANTHER" id="PTHR39340">
    <property type="entry name" value="SULFOFRUCTOSEPHOSPHATE ALDOLASE"/>
    <property type="match status" value="1"/>
</dbReference>
<dbReference type="HAMAP" id="MF_00734">
    <property type="entry name" value="LacD"/>
    <property type="match status" value="1"/>
</dbReference>
<dbReference type="AlphaFoldDB" id="A0A381YJF0"/>
<dbReference type="GO" id="GO:0009025">
    <property type="term" value="F:tagatose-bisphosphate aldolase activity"/>
    <property type="evidence" value="ECO:0007669"/>
    <property type="project" value="UniProtKB-EC"/>
</dbReference>
<proteinExistence type="inferred from homology"/>
<gene>
    <name evidence="7" type="ORF">METZ01_LOCUS129924</name>
</gene>
<dbReference type="GO" id="GO:0061595">
    <property type="term" value="F:6-deoxy-6-sulfofructose-1-phosphate aldolase activity"/>
    <property type="evidence" value="ECO:0007669"/>
    <property type="project" value="TreeGrafter"/>
</dbReference>
<dbReference type="PANTHER" id="PTHR39340:SF1">
    <property type="entry name" value="SULFOFRUCTOSEPHOSPHATE ALDOLASE"/>
    <property type="match status" value="1"/>
</dbReference>
<dbReference type="SMART" id="SM01133">
    <property type="entry name" value="DeoC"/>
    <property type="match status" value="1"/>
</dbReference>
<dbReference type="SUPFAM" id="SSF51569">
    <property type="entry name" value="Aldolase"/>
    <property type="match status" value="1"/>
</dbReference>
<dbReference type="EC" id="4.1.2.40" evidence="4"/>
<evidence type="ECO:0000256" key="4">
    <source>
        <dbReference type="ARBA" id="ARBA00012905"/>
    </source>
</evidence>
<reference evidence="7" key="1">
    <citation type="submission" date="2018-05" db="EMBL/GenBank/DDBJ databases">
        <authorList>
            <person name="Lanie J.A."/>
            <person name="Ng W.-L."/>
            <person name="Kazmierczak K.M."/>
            <person name="Andrzejewski T.M."/>
            <person name="Davidsen T.M."/>
            <person name="Wayne K.J."/>
            <person name="Tettelin H."/>
            <person name="Glass J.I."/>
            <person name="Rusch D."/>
            <person name="Podicherti R."/>
            <person name="Tsui H.-C.T."/>
            <person name="Winkler M.E."/>
        </authorList>
    </citation>
    <scope>NUCLEOTIDE SEQUENCE</scope>
</reference>
<dbReference type="GO" id="GO:0019512">
    <property type="term" value="P:lactose catabolic process via tagatose-6-phosphate"/>
    <property type="evidence" value="ECO:0007669"/>
    <property type="project" value="InterPro"/>
</dbReference>
<dbReference type="InterPro" id="IPR013785">
    <property type="entry name" value="Aldolase_TIM"/>
</dbReference>
<evidence type="ECO:0000256" key="1">
    <source>
        <dbReference type="ARBA" id="ARBA00000567"/>
    </source>
</evidence>
<dbReference type="InterPro" id="IPR002915">
    <property type="entry name" value="DeoC/FbaB/LacD_aldolase"/>
</dbReference>
<evidence type="ECO:0000256" key="3">
    <source>
        <dbReference type="ARBA" id="ARBA00008679"/>
    </source>
</evidence>
<dbReference type="Gene3D" id="3.20.20.70">
    <property type="entry name" value="Aldolase class I"/>
    <property type="match status" value="1"/>
</dbReference>
<dbReference type="Pfam" id="PF01791">
    <property type="entry name" value="DeoC"/>
    <property type="match status" value="1"/>
</dbReference>
<evidence type="ECO:0000313" key="7">
    <source>
        <dbReference type="EMBL" id="SVA77070.1"/>
    </source>
</evidence>
<protein>
    <recommendedName>
        <fullName evidence="4">tagatose-bisphosphate aldolase</fullName>
        <ecNumber evidence="4">4.1.2.40</ecNumber>
    </recommendedName>
</protein>
<comment type="catalytic activity">
    <reaction evidence="1">
        <text>D-tagatofuranose 1,6-bisphosphate = D-glyceraldehyde 3-phosphate + dihydroxyacetone phosphate</text>
        <dbReference type="Rhea" id="RHEA:22948"/>
        <dbReference type="ChEBI" id="CHEBI:57642"/>
        <dbReference type="ChEBI" id="CHEBI:58694"/>
        <dbReference type="ChEBI" id="CHEBI:59776"/>
        <dbReference type="EC" id="4.1.2.40"/>
    </reaction>
</comment>
<dbReference type="GO" id="GO:0009024">
    <property type="term" value="F:tagatose-6-phosphate kinase activity"/>
    <property type="evidence" value="ECO:0007669"/>
    <property type="project" value="InterPro"/>
</dbReference>
<keyword evidence="6" id="KW-0456">Lyase</keyword>
<evidence type="ECO:0000256" key="6">
    <source>
        <dbReference type="ARBA" id="ARBA00023239"/>
    </source>
</evidence>
<accession>A0A381YJF0</accession>
<dbReference type="InterPro" id="IPR005927">
    <property type="entry name" value="Tag_1.6-dipho_adolase"/>
</dbReference>
<dbReference type="EMBL" id="UINC01018361">
    <property type="protein sequence ID" value="SVA77070.1"/>
    <property type="molecule type" value="Genomic_DNA"/>
</dbReference>
<keyword evidence="5" id="KW-0423">Lactose metabolism</keyword>
<sequence length="379" mass="41091">MTVTMASREEYHGPTTIVDEKPWKTPGCRRFDVGPRHSNGRWCVKITPGKLAGMDAVSDGRGAIAAAAMDQRGSLKKALGTAKGGDVSDAMMEEFKGAVTEVLTSHASAILLDPQWGLPASKKRAKDAGLLLAYEESGYDNNKPGRLPGLLPGWSVQRLKAEGANCIKILLYYTPFETREVNEQKHAFIERIGDECRANDIPFFLEPVGYDPTGGGEKGAEYAKIKPEVVKQSMAEFTQDRYGVDVMKVEVPVNMKCVEGAKAFGGARVYSRDEALDHFRAAAAVATKPFIYLSAGVSNAEFTESLELANESGVKFSGVLCGRATWKEGIPVYATQGIEAFRNWLEGEGVDNIGNVNERLRTAHPWFTAYGVASADALA</sequence>